<feature type="domain" description="HTH cro/C1-type" evidence="4">
    <location>
        <begin position="22"/>
        <end position="63"/>
    </location>
</feature>
<feature type="domain" description="HTH cro/C1-type" evidence="4">
    <location>
        <begin position="96"/>
        <end position="139"/>
    </location>
</feature>
<evidence type="ECO:0000313" key="5">
    <source>
        <dbReference type="EMBL" id="SDG09752.1"/>
    </source>
</evidence>
<evidence type="ECO:0000256" key="2">
    <source>
        <dbReference type="ARBA" id="ARBA00023125"/>
    </source>
</evidence>
<sequence>MSNLAQHVRLLMRQNGITSVNELSKRSGITLSTLQALVNGTSNPRPSTLRVLADFFCVSPRGLISDLSGTDTGPVSFESTSEVLRFLIDDVCISERELSRLTGVSQKIINNILLGRTHTPTDASLIPIAEFFSVSLEQLRAEEKLDMYRRKGENNEHRLQNYHIPLIPWSRLLLLPESLADGSLDQVRTKFSEPELFATKVGNFRAMEPLVRPDDLLIVDYQASFSSGDLFLIQTIDREVVVGNYARKQQTEVIHFSAPKFESMPLLQGRYRKLGLVKEIRRDD</sequence>
<evidence type="ECO:0000259" key="4">
    <source>
        <dbReference type="PROSITE" id="PS50943"/>
    </source>
</evidence>
<proteinExistence type="predicted"/>
<dbReference type="Proteomes" id="UP000199706">
    <property type="component" value="Unassembled WGS sequence"/>
</dbReference>
<dbReference type="SMART" id="SM00530">
    <property type="entry name" value="HTH_XRE"/>
    <property type="match status" value="2"/>
</dbReference>
<dbReference type="CDD" id="cd00093">
    <property type="entry name" value="HTH_XRE"/>
    <property type="match status" value="2"/>
</dbReference>
<dbReference type="InterPro" id="IPR010982">
    <property type="entry name" value="Lambda_DNA-bd_dom_sf"/>
</dbReference>
<evidence type="ECO:0000256" key="1">
    <source>
        <dbReference type="ARBA" id="ARBA00023015"/>
    </source>
</evidence>
<reference evidence="5 6" key="1">
    <citation type="submission" date="2016-10" db="EMBL/GenBank/DDBJ databases">
        <authorList>
            <person name="de Groot N.N."/>
        </authorList>
    </citation>
    <scope>NUCLEOTIDE SEQUENCE [LARGE SCALE GENOMIC DNA]</scope>
    <source>
        <strain evidence="5 6">LMG 2247</strain>
    </source>
</reference>
<dbReference type="EMBL" id="FNCJ01000002">
    <property type="protein sequence ID" value="SDG09752.1"/>
    <property type="molecule type" value="Genomic_DNA"/>
</dbReference>
<keyword evidence="3" id="KW-0804">Transcription</keyword>
<dbReference type="GO" id="GO:0003677">
    <property type="term" value="F:DNA binding"/>
    <property type="evidence" value="ECO:0007669"/>
    <property type="project" value="UniProtKB-KW"/>
</dbReference>
<accession>A0A1G7RG75</accession>
<dbReference type="PANTHER" id="PTHR40661:SF3">
    <property type="entry name" value="FELS-1 PROPHAGE TRANSCRIPTIONAL REGULATOR"/>
    <property type="match status" value="1"/>
</dbReference>
<dbReference type="InterPro" id="IPR001387">
    <property type="entry name" value="Cro/C1-type_HTH"/>
</dbReference>
<evidence type="ECO:0000313" key="6">
    <source>
        <dbReference type="Proteomes" id="UP000199706"/>
    </source>
</evidence>
<dbReference type="PROSITE" id="PS50943">
    <property type="entry name" value="HTH_CROC1"/>
    <property type="match status" value="2"/>
</dbReference>
<keyword evidence="2" id="KW-0238">DNA-binding</keyword>
<dbReference type="Pfam" id="PF01381">
    <property type="entry name" value="HTH_3"/>
    <property type="match status" value="1"/>
</dbReference>
<dbReference type="AlphaFoldDB" id="A0A1G7RG75"/>
<dbReference type="PANTHER" id="PTHR40661">
    <property type="match status" value="1"/>
</dbReference>
<dbReference type="SUPFAM" id="SSF51306">
    <property type="entry name" value="LexA/Signal peptidase"/>
    <property type="match status" value="1"/>
</dbReference>
<gene>
    <name evidence="5" type="ORF">SAMN05216466_10295</name>
</gene>
<keyword evidence="1" id="KW-0805">Transcription regulation</keyword>
<organism evidence="5 6">
    <name type="scientific">Paraburkholderia phenazinium</name>
    <dbReference type="NCBI Taxonomy" id="60549"/>
    <lineage>
        <taxon>Bacteria</taxon>
        <taxon>Pseudomonadati</taxon>
        <taxon>Pseudomonadota</taxon>
        <taxon>Betaproteobacteria</taxon>
        <taxon>Burkholderiales</taxon>
        <taxon>Burkholderiaceae</taxon>
        <taxon>Paraburkholderia</taxon>
    </lineage>
</organism>
<dbReference type="Gene3D" id="1.10.260.40">
    <property type="entry name" value="lambda repressor-like DNA-binding domains"/>
    <property type="match status" value="2"/>
</dbReference>
<dbReference type="SUPFAM" id="SSF47413">
    <property type="entry name" value="lambda repressor-like DNA-binding domains"/>
    <property type="match status" value="2"/>
</dbReference>
<name>A0A1G7RG75_9BURK</name>
<protein>
    <submittedName>
        <fullName evidence="5">Transcriptional regulator, contains XRE-family HTH domain</fullName>
    </submittedName>
</protein>
<dbReference type="InterPro" id="IPR036286">
    <property type="entry name" value="LexA/Signal_pep-like_sf"/>
</dbReference>
<evidence type="ECO:0000256" key="3">
    <source>
        <dbReference type="ARBA" id="ARBA00023163"/>
    </source>
</evidence>
<dbReference type="OrthoDB" id="8902678at2"/>
<dbReference type="RefSeq" id="WP_143016506.1">
    <property type="nucleotide sequence ID" value="NZ_CADERL010000014.1"/>
</dbReference>